<evidence type="ECO:0000259" key="3">
    <source>
        <dbReference type="PROSITE" id="PS50943"/>
    </source>
</evidence>
<dbReference type="RefSeq" id="WP_080997873.1">
    <property type="nucleotide sequence ID" value="NZ_JXCZ01000006.1"/>
</dbReference>
<gene>
    <name evidence="4" type="ORF">RZ72_06620</name>
</gene>
<sequence length="203" mass="23781">MQFGERIKEQRKIKNMTQEDVAKHLHVSRKTISSWENENSYPDIKSLVKISDLYQISLDTLLNEDSGLKEYLQKDKVQDNFVELKYVINALFYLAVLLVAILKNYSSLFFLLGVFLLRLACDHFMKESRLLNIDYDLPFRNWNRSLPVKIFFIASFVFIFGFAGWGIYADFNNLNTSLPLIAMGISLQVMNLILYIIDKFKIR</sequence>
<accession>A0A0N0CU64</accession>
<dbReference type="PROSITE" id="PS50943">
    <property type="entry name" value="HTH_CROC1"/>
    <property type="match status" value="1"/>
</dbReference>
<feature type="domain" description="HTH cro/C1-type" evidence="3">
    <location>
        <begin position="7"/>
        <end position="61"/>
    </location>
</feature>
<feature type="transmembrane region" description="Helical" evidence="2">
    <location>
        <begin position="146"/>
        <end position="168"/>
    </location>
</feature>
<dbReference type="EMBL" id="JXCZ01000006">
    <property type="protein sequence ID" value="KOY79765.1"/>
    <property type="molecule type" value="Genomic_DNA"/>
</dbReference>
<evidence type="ECO:0000256" key="2">
    <source>
        <dbReference type="SAM" id="Phobius"/>
    </source>
</evidence>
<proteinExistence type="predicted"/>
<protein>
    <submittedName>
        <fullName evidence="4">DNA-binding helix-turn-helix protein</fullName>
    </submittedName>
</protein>
<dbReference type="InterPro" id="IPR010982">
    <property type="entry name" value="Lambda_DNA-bd_dom_sf"/>
</dbReference>
<dbReference type="GO" id="GO:0003677">
    <property type="term" value="F:DNA binding"/>
    <property type="evidence" value="ECO:0007669"/>
    <property type="project" value="UniProtKB-KW"/>
</dbReference>
<evidence type="ECO:0000313" key="5">
    <source>
        <dbReference type="Proteomes" id="UP000037749"/>
    </source>
</evidence>
<name>A0A0N0CU64_9LACO</name>
<keyword evidence="2" id="KW-1133">Transmembrane helix</keyword>
<reference evidence="4 5" key="1">
    <citation type="journal article" date="2015" name="Genome Biol. Evol.">
        <title>Functionally Structured Genomes in Lactobacillus kunkeei Colonizing the Honey Crop and Food Products of Honeybees and Stingless Bees.</title>
        <authorList>
            <person name="Tamarit D."/>
            <person name="Ellegaard K.M."/>
            <person name="Wikander J."/>
            <person name="Olofsson T."/>
            <person name="Vasquez A."/>
            <person name="Andersson S.G."/>
        </authorList>
    </citation>
    <scope>NUCLEOTIDE SEQUENCE [LARGE SCALE GENOMIC DNA]</scope>
    <source>
        <strain evidence="4 5">LAla</strain>
    </source>
</reference>
<dbReference type="SUPFAM" id="SSF47413">
    <property type="entry name" value="lambda repressor-like DNA-binding domains"/>
    <property type="match status" value="1"/>
</dbReference>
<dbReference type="Proteomes" id="UP000037749">
    <property type="component" value="Unassembled WGS sequence"/>
</dbReference>
<dbReference type="InterPro" id="IPR001387">
    <property type="entry name" value="Cro/C1-type_HTH"/>
</dbReference>
<dbReference type="SMART" id="SM00530">
    <property type="entry name" value="HTH_XRE"/>
    <property type="match status" value="1"/>
</dbReference>
<evidence type="ECO:0000256" key="1">
    <source>
        <dbReference type="ARBA" id="ARBA00023125"/>
    </source>
</evidence>
<dbReference type="PATRIC" id="fig|148814.9.peg.165"/>
<organism evidence="4 5">
    <name type="scientific">Apilactobacillus kunkeei</name>
    <dbReference type="NCBI Taxonomy" id="148814"/>
    <lineage>
        <taxon>Bacteria</taxon>
        <taxon>Bacillati</taxon>
        <taxon>Bacillota</taxon>
        <taxon>Bacilli</taxon>
        <taxon>Lactobacillales</taxon>
        <taxon>Lactobacillaceae</taxon>
        <taxon>Apilactobacillus</taxon>
    </lineage>
</organism>
<dbReference type="PANTHER" id="PTHR46558:SF4">
    <property type="entry name" value="DNA-BIDING PHAGE PROTEIN"/>
    <property type="match status" value="1"/>
</dbReference>
<comment type="caution">
    <text evidence="4">The sequence shown here is derived from an EMBL/GenBank/DDBJ whole genome shotgun (WGS) entry which is preliminary data.</text>
</comment>
<dbReference type="Pfam" id="PF12844">
    <property type="entry name" value="HTH_19"/>
    <property type="match status" value="1"/>
</dbReference>
<keyword evidence="2" id="KW-0812">Transmembrane</keyword>
<dbReference type="CDD" id="cd00093">
    <property type="entry name" value="HTH_XRE"/>
    <property type="match status" value="1"/>
</dbReference>
<dbReference type="AlphaFoldDB" id="A0A0N0CU64"/>
<evidence type="ECO:0000313" key="4">
    <source>
        <dbReference type="EMBL" id="KOY79765.1"/>
    </source>
</evidence>
<dbReference type="PANTHER" id="PTHR46558">
    <property type="entry name" value="TRACRIPTIONAL REGULATORY PROTEIN-RELATED-RELATED"/>
    <property type="match status" value="1"/>
</dbReference>
<keyword evidence="2" id="KW-0472">Membrane</keyword>
<dbReference type="Gene3D" id="1.10.260.40">
    <property type="entry name" value="lambda repressor-like DNA-binding domains"/>
    <property type="match status" value="1"/>
</dbReference>
<feature type="transmembrane region" description="Helical" evidence="2">
    <location>
        <begin position="180"/>
        <end position="197"/>
    </location>
</feature>
<keyword evidence="1 4" id="KW-0238">DNA-binding</keyword>